<accession>A0ABD0PUI3</accession>
<dbReference type="Proteomes" id="UP001529510">
    <property type="component" value="Unassembled WGS sequence"/>
</dbReference>
<evidence type="ECO:0000256" key="2">
    <source>
        <dbReference type="ARBA" id="ARBA00022490"/>
    </source>
</evidence>
<feature type="domain" description="EF-hand" evidence="5">
    <location>
        <begin position="8"/>
        <end position="43"/>
    </location>
</feature>
<reference evidence="6 7" key="1">
    <citation type="submission" date="2024-05" db="EMBL/GenBank/DDBJ databases">
        <title>Genome sequencing and assembly of Indian major carp, Cirrhinus mrigala (Hamilton, 1822).</title>
        <authorList>
            <person name="Mohindra V."/>
            <person name="Chowdhury L.M."/>
            <person name="Lal K."/>
            <person name="Jena J.K."/>
        </authorList>
    </citation>
    <scope>NUCLEOTIDE SEQUENCE [LARGE SCALE GENOMIC DNA]</scope>
    <source>
        <strain evidence="6">CM1030</strain>
        <tissue evidence="6">Blood</tissue>
    </source>
</reference>
<dbReference type="InterPro" id="IPR011992">
    <property type="entry name" value="EF-hand-dom_pair"/>
</dbReference>
<gene>
    <name evidence="6" type="ORF">M9458_026443</name>
</gene>
<comment type="subcellular location">
    <subcellularLocation>
        <location evidence="1">Cytoplasm</location>
        <location evidence="1">Cytoskeleton</location>
        <location evidence="1">Microtubule organizing center</location>
        <location evidence="1">Centrosome</location>
    </subcellularLocation>
</comment>
<comment type="caution">
    <text evidence="6">The sequence shown here is derived from an EMBL/GenBank/DDBJ whole genome shotgun (WGS) entry which is preliminary data.</text>
</comment>
<feature type="non-terminal residue" evidence="6">
    <location>
        <position position="61"/>
    </location>
</feature>
<sequence length="61" mass="6922">MDEEEQNRYVAQLKAEFDSCDTTGTGYLDKEELTALCHKLSLDAHLPLLLDTLLGPQHYAR</sequence>
<evidence type="ECO:0000256" key="3">
    <source>
        <dbReference type="ARBA" id="ARBA00022553"/>
    </source>
</evidence>
<dbReference type="Gene3D" id="1.10.238.10">
    <property type="entry name" value="EF-hand"/>
    <property type="match status" value="1"/>
</dbReference>
<dbReference type="GO" id="GO:0005813">
    <property type="term" value="C:centrosome"/>
    <property type="evidence" value="ECO:0007669"/>
    <property type="project" value="UniProtKB-SubCell"/>
</dbReference>
<evidence type="ECO:0000259" key="5">
    <source>
        <dbReference type="PROSITE" id="PS50222"/>
    </source>
</evidence>
<proteinExistence type="predicted"/>
<evidence type="ECO:0000313" key="6">
    <source>
        <dbReference type="EMBL" id="KAL0177549.1"/>
    </source>
</evidence>
<dbReference type="EMBL" id="JAMKFB020000013">
    <property type="protein sequence ID" value="KAL0177549.1"/>
    <property type="molecule type" value="Genomic_DNA"/>
</dbReference>
<organism evidence="6 7">
    <name type="scientific">Cirrhinus mrigala</name>
    <name type="common">Mrigala</name>
    <dbReference type="NCBI Taxonomy" id="683832"/>
    <lineage>
        <taxon>Eukaryota</taxon>
        <taxon>Metazoa</taxon>
        <taxon>Chordata</taxon>
        <taxon>Craniata</taxon>
        <taxon>Vertebrata</taxon>
        <taxon>Euteleostomi</taxon>
        <taxon>Actinopterygii</taxon>
        <taxon>Neopterygii</taxon>
        <taxon>Teleostei</taxon>
        <taxon>Ostariophysi</taxon>
        <taxon>Cypriniformes</taxon>
        <taxon>Cyprinidae</taxon>
        <taxon>Labeoninae</taxon>
        <taxon>Labeonini</taxon>
        <taxon>Cirrhinus</taxon>
    </lineage>
</organism>
<keyword evidence="7" id="KW-1185">Reference proteome</keyword>
<evidence type="ECO:0000256" key="1">
    <source>
        <dbReference type="ARBA" id="ARBA00004300"/>
    </source>
</evidence>
<keyword evidence="4" id="KW-0206">Cytoskeleton</keyword>
<dbReference type="SUPFAM" id="SSF47473">
    <property type="entry name" value="EF-hand"/>
    <property type="match status" value="1"/>
</dbReference>
<protein>
    <recommendedName>
        <fullName evidence="5">EF-hand domain-containing protein</fullName>
    </recommendedName>
</protein>
<dbReference type="PANTHER" id="PTHR18905:SF12">
    <property type="entry name" value="NINEIN-LIKE PROTEIN"/>
    <property type="match status" value="1"/>
</dbReference>
<dbReference type="PROSITE" id="PS50222">
    <property type="entry name" value="EF_HAND_2"/>
    <property type="match status" value="1"/>
</dbReference>
<name>A0ABD0PUI3_CIRMR</name>
<keyword evidence="2" id="KW-0963">Cytoplasm</keyword>
<evidence type="ECO:0000313" key="7">
    <source>
        <dbReference type="Proteomes" id="UP001529510"/>
    </source>
</evidence>
<dbReference type="InterPro" id="IPR002048">
    <property type="entry name" value="EF_hand_dom"/>
</dbReference>
<dbReference type="PANTHER" id="PTHR18905">
    <property type="entry name" value="NINEIN"/>
    <property type="match status" value="1"/>
</dbReference>
<evidence type="ECO:0000256" key="4">
    <source>
        <dbReference type="ARBA" id="ARBA00023212"/>
    </source>
</evidence>
<keyword evidence="3" id="KW-0597">Phosphoprotein</keyword>
<dbReference type="AlphaFoldDB" id="A0ABD0PUI3"/>